<proteinExistence type="predicted"/>
<feature type="transmembrane region" description="Helical" evidence="1">
    <location>
        <begin position="171"/>
        <end position="198"/>
    </location>
</feature>
<feature type="transmembrane region" description="Helical" evidence="1">
    <location>
        <begin position="47"/>
        <end position="70"/>
    </location>
</feature>
<reference evidence="2" key="1">
    <citation type="submission" date="2022-11" db="EMBL/GenBank/DDBJ databases">
        <authorList>
            <person name="Kikuchi T."/>
        </authorList>
    </citation>
    <scope>NUCLEOTIDE SEQUENCE</scope>
    <source>
        <strain evidence="2">PS1010</strain>
    </source>
</reference>
<sequence length="292" mass="33696">MSHWIVTTIGIFASGLQMAMNINIFYRDLIQSPAWTKHDFRFIIFRTFLDILQGFASLTLYSFTIFYVLYPDLISYNYIFVSGLILTNITIIRSFLAAGIAVERCIASCFPVQFFQHRQKIPNTPLVLFFIFTAFFDDFMLFHLSGLTFPLNSANCATYLCALPQKYWKLAAIYSAVYGFINYIFSFILCFKLLSMYFRKLHYSADLKKVNLLCLTDGLSSIIFDLIPAILFQTKTINVENDGPVTGVLRTIGRVLEAMVMYKLMKKKIRSPNSNSMLTRTTLKERTTTRHK</sequence>
<dbReference type="Pfam" id="PF10316">
    <property type="entry name" value="7TM_GPCR_Srbc"/>
    <property type="match status" value="1"/>
</dbReference>
<evidence type="ECO:0000313" key="3">
    <source>
        <dbReference type="Proteomes" id="UP001152747"/>
    </source>
</evidence>
<comment type="caution">
    <text evidence="2">The sequence shown here is derived from an EMBL/GenBank/DDBJ whole genome shotgun (WGS) entry which is preliminary data.</text>
</comment>
<dbReference type="PANTHER" id="PTHR10664">
    <property type="entry name" value="SERPENTINE RECEPTOR-C.ELEGANS"/>
    <property type="match status" value="1"/>
</dbReference>
<gene>
    <name evidence="2" type="ORF">CAMP_LOCUS15506</name>
</gene>
<name>A0A9P1IXI5_9PELO</name>
<feature type="transmembrane region" description="Helical" evidence="1">
    <location>
        <begin position="210"/>
        <end position="232"/>
    </location>
</feature>
<dbReference type="Proteomes" id="UP001152747">
    <property type="component" value="Unassembled WGS sequence"/>
</dbReference>
<dbReference type="AlphaFoldDB" id="A0A9P1IXI5"/>
<feature type="transmembrane region" description="Helical" evidence="1">
    <location>
        <begin position="6"/>
        <end position="26"/>
    </location>
</feature>
<evidence type="ECO:0008006" key="4">
    <source>
        <dbReference type="Google" id="ProtNLM"/>
    </source>
</evidence>
<accession>A0A9P1IXI5</accession>
<keyword evidence="1" id="KW-0812">Transmembrane</keyword>
<organism evidence="2 3">
    <name type="scientific">Caenorhabditis angaria</name>
    <dbReference type="NCBI Taxonomy" id="860376"/>
    <lineage>
        <taxon>Eukaryota</taxon>
        <taxon>Metazoa</taxon>
        <taxon>Ecdysozoa</taxon>
        <taxon>Nematoda</taxon>
        <taxon>Chromadorea</taxon>
        <taxon>Rhabditida</taxon>
        <taxon>Rhabditina</taxon>
        <taxon>Rhabditomorpha</taxon>
        <taxon>Rhabditoidea</taxon>
        <taxon>Rhabditidae</taxon>
        <taxon>Peloderinae</taxon>
        <taxon>Caenorhabditis</taxon>
    </lineage>
</organism>
<evidence type="ECO:0000256" key="1">
    <source>
        <dbReference type="SAM" id="Phobius"/>
    </source>
</evidence>
<dbReference type="InterPro" id="IPR019420">
    <property type="entry name" value="7TM_GPCR_serpentine_rcpt_Srbc"/>
</dbReference>
<feature type="transmembrane region" description="Helical" evidence="1">
    <location>
        <begin position="126"/>
        <end position="151"/>
    </location>
</feature>
<keyword evidence="1" id="KW-1133">Transmembrane helix</keyword>
<dbReference type="EMBL" id="CANHGI010000005">
    <property type="protein sequence ID" value="CAI5452869.1"/>
    <property type="molecule type" value="Genomic_DNA"/>
</dbReference>
<feature type="transmembrane region" description="Helical" evidence="1">
    <location>
        <begin position="76"/>
        <end position="96"/>
    </location>
</feature>
<keyword evidence="1" id="KW-0472">Membrane</keyword>
<evidence type="ECO:0000313" key="2">
    <source>
        <dbReference type="EMBL" id="CAI5452869.1"/>
    </source>
</evidence>
<dbReference type="PANTHER" id="PTHR10664:SF31">
    <property type="entry name" value="SERPENTINE RECEPTOR, CLASS BC (CLASS B-LIKE)"/>
    <property type="match status" value="1"/>
</dbReference>
<protein>
    <recommendedName>
        <fullName evidence="4">Serpentine Receptor, class BC (Class B-like)</fullName>
    </recommendedName>
</protein>
<keyword evidence="3" id="KW-1185">Reference proteome</keyword>